<organism evidence="1">
    <name type="scientific">marine sediment metagenome</name>
    <dbReference type="NCBI Taxonomy" id="412755"/>
    <lineage>
        <taxon>unclassified sequences</taxon>
        <taxon>metagenomes</taxon>
        <taxon>ecological metagenomes</taxon>
    </lineage>
</organism>
<protein>
    <submittedName>
        <fullName evidence="1">Uncharacterized protein</fullName>
    </submittedName>
</protein>
<reference evidence="1" key="1">
    <citation type="journal article" date="2014" name="Front. Microbiol.">
        <title>High frequency of phylogenetically diverse reductive dehalogenase-homologous genes in deep subseafloor sedimentary metagenomes.</title>
        <authorList>
            <person name="Kawai M."/>
            <person name="Futagami T."/>
            <person name="Toyoda A."/>
            <person name="Takaki Y."/>
            <person name="Nishi S."/>
            <person name="Hori S."/>
            <person name="Arai W."/>
            <person name="Tsubouchi T."/>
            <person name="Morono Y."/>
            <person name="Uchiyama I."/>
            <person name="Ito T."/>
            <person name="Fujiyama A."/>
            <person name="Inagaki F."/>
            <person name="Takami H."/>
        </authorList>
    </citation>
    <scope>NUCLEOTIDE SEQUENCE</scope>
    <source>
        <strain evidence="1">Expedition CK06-06</strain>
    </source>
</reference>
<sequence>MDDKKSLLKSIGWTDQLIDECMEGSDYTIIENSSIDSVQDQISLLESDLGTIIIKSDTTNITDGAKLGADS</sequence>
<name>X1NZZ5_9ZZZZ</name>
<dbReference type="EMBL" id="BARV01015721">
    <property type="protein sequence ID" value="GAI32360.1"/>
    <property type="molecule type" value="Genomic_DNA"/>
</dbReference>
<dbReference type="AlphaFoldDB" id="X1NZZ5"/>
<proteinExistence type="predicted"/>
<comment type="caution">
    <text evidence="1">The sequence shown here is derived from an EMBL/GenBank/DDBJ whole genome shotgun (WGS) entry which is preliminary data.</text>
</comment>
<evidence type="ECO:0000313" key="1">
    <source>
        <dbReference type="EMBL" id="GAI32360.1"/>
    </source>
</evidence>
<accession>X1NZZ5</accession>
<gene>
    <name evidence="1" type="ORF">S06H3_27131</name>
</gene>